<keyword evidence="8" id="KW-1185">Reference proteome</keyword>
<feature type="transmembrane region" description="Helical" evidence="6">
    <location>
        <begin position="61"/>
        <end position="87"/>
    </location>
</feature>
<gene>
    <name evidence="7" type="ORF">PMG11_04277</name>
</gene>
<dbReference type="Gene3D" id="1.20.1740.10">
    <property type="entry name" value="Amino acid/polyamine transporter I"/>
    <property type="match status" value="1"/>
</dbReference>
<accession>A0A0F7VHK3</accession>
<keyword evidence="5 6" id="KW-0472">Membrane</keyword>
<feature type="transmembrane region" description="Helical" evidence="6">
    <location>
        <begin position="151"/>
        <end position="170"/>
    </location>
</feature>
<dbReference type="Pfam" id="PF13520">
    <property type="entry name" value="AA_permease_2"/>
    <property type="match status" value="1"/>
</dbReference>
<feature type="transmembrane region" description="Helical" evidence="6">
    <location>
        <begin position="108"/>
        <end position="131"/>
    </location>
</feature>
<dbReference type="GO" id="GO:0022857">
    <property type="term" value="F:transmembrane transporter activity"/>
    <property type="evidence" value="ECO:0007669"/>
    <property type="project" value="InterPro"/>
</dbReference>
<dbReference type="PIRSF" id="PIRSF006060">
    <property type="entry name" value="AA_transporter"/>
    <property type="match status" value="1"/>
</dbReference>
<feature type="transmembrane region" description="Helical" evidence="6">
    <location>
        <begin position="392"/>
        <end position="414"/>
    </location>
</feature>
<keyword evidence="3 6" id="KW-0812">Transmembrane</keyword>
<organism evidence="7 8">
    <name type="scientific">Penicillium brasilianum</name>
    <dbReference type="NCBI Taxonomy" id="104259"/>
    <lineage>
        <taxon>Eukaryota</taxon>
        <taxon>Fungi</taxon>
        <taxon>Dikarya</taxon>
        <taxon>Ascomycota</taxon>
        <taxon>Pezizomycotina</taxon>
        <taxon>Eurotiomycetes</taxon>
        <taxon>Eurotiomycetidae</taxon>
        <taxon>Eurotiales</taxon>
        <taxon>Aspergillaceae</taxon>
        <taxon>Penicillium</taxon>
    </lineage>
</organism>
<evidence type="ECO:0000256" key="6">
    <source>
        <dbReference type="SAM" id="Phobius"/>
    </source>
</evidence>
<dbReference type="AlphaFoldDB" id="A0A0F7VHK3"/>
<dbReference type="GO" id="GO:0016020">
    <property type="term" value="C:membrane"/>
    <property type="evidence" value="ECO:0007669"/>
    <property type="project" value="UniProtKB-SubCell"/>
</dbReference>
<feature type="transmembrane region" description="Helical" evidence="6">
    <location>
        <begin position="364"/>
        <end position="386"/>
    </location>
</feature>
<comment type="subcellular location">
    <subcellularLocation>
        <location evidence="1">Membrane</location>
        <topology evidence="1">Multi-pass membrane protein</topology>
    </subcellularLocation>
</comment>
<reference evidence="8" key="1">
    <citation type="journal article" date="2015" name="Genome Announc.">
        <title>Draft genome sequence of the fungus Penicillium brasilianum MG11.</title>
        <authorList>
            <person name="Horn F."/>
            <person name="Linde J."/>
            <person name="Mattern D.J."/>
            <person name="Walther G."/>
            <person name="Guthke R."/>
            <person name="Brakhage A.A."/>
            <person name="Valiante V."/>
        </authorList>
    </citation>
    <scope>NUCLEOTIDE SEQUENCE [LARGE SCALE GENOMIC DNA]</scope>
    <source>
        <strain evidence="8">MG11</strain>
    </source>
</reference>
<dbReference type="EMBL" id="CDHK01000003">
    <property type="protein sequence ID" value="CEO59605.1"/>
    <property type="molecule type" value="Genomic_DNA"/>
</dbReference>
<evidence type="ECO:0000313" key="8">
    <source>
        <dbReference type="Proteomes" id="UP000042958"/>
    </source>
</evidence>
<evidence type="ECO:0000313" key="7">
    <source>
        <dbReference type="EMBL" id="CEO59605.1"/>
    </source>
</evidence>
<name>A0A0F7VHK3_PENBI</name>
<feature type="transmembrane region" description="Helical" evidence="6">
    <location>
        <begin position="462"/>
        <end position="483"/>
    </location>
</feature>
<evidence type="ECO:0000256" key="2">
    <source>
        <dbReference type="ARBA" id="ARBA00022448"/>
    </source>
</evidence>
<protein>
    <recommendedName>
        <fullName evidence="9">Choline transport protein</fullName>
    </recommendedName>
</protein>
<evidence type="ECO:0000256" key="5">
    <source>
        <dbReference type="ARBA" id="ARBA00023136"/>
    </source>
</evidence>
<dbReference type="OrthoDB" id="2417308at2759"/>
<keyword evidence="4 6" id="KW-1133">Transmembrane helix</keyword>
<evidence type="ECO:0000256" key="1">
    <source>
        <dbReference type="ARBA" id="ARBA00004141"/>
    </source>
</evidence>
<evidence type="ECO:0000256" key="3">
    <source>
        <dbReference type="ARBA" id="ARBA00022692"/>
    </source>
</evidence>
<evidence type="ECO:0000256" key="4">
    <source>
        <dbReference type="ARBA" id="ARBA00022989"/>
    </source>
</evidence>
<feature type="transmembrane region" description="Helical" evidence="6">
    <location>
        <begin position="26"/>
        <end position="49"/>
    </location>
</feature>
<feature type="transmembrane region" description="Helical" evidence="6">
    <location>
        <begin position="182"/>
        <end position="201"/>
    </location>
</feature>
<dbReference type="InterPro" id="IPR002293">
    <property type="entry name" value="AA/rel_permease1"/>
</dbReference>
<dbReference type="PANTHER" id="PTHR45649:SF16">
    <property type="entry name" value="7-KETO 8-AMINOPELARGONIC ACID TRANSPORTER"/>
    <property type="match status" value="1"/>
</dbReference>
<sequence>MPDTVAKRTSTSEIQGICEARSKVHFSLLSAIGIQYSVTGAPIAIGSYLSLTIGLGGSPAYFWGFVMTGFFQLTTCLAISELASAIPHSSGPAHWATVLAPPRYGRKIGYIMGWLTNAGWFFISAASVLYTAQLTMALVSAANPGFMIASWQTYLVYCAYTLLCLLINLPRIFKTVDYMLKAAIFTLNGAAIWLLVALLVRAHPKQAASAVFLKFVNESGWTSNGTVFFLALLPAYSSLAAFDNATHLTDELENPKKQVPQVIIGSFFMSYFTALPMIVVYEFCNVDPESMLNPVGGQPLIQLMFNAFRSRSLTIATTAIVIYIFLVAAASSLITWSRLYWSFSREGCLPFSKTMSKLTSRDCLPIYALCWNAVLLIAIGAISIGSTTAMNALLGAANLCIVTAVVTSFGLALYTGRKTFDPNRWFNLGRWGDAIFWVASSWSIFITVMLSMPLYQPVTPTTMNWTCVVFGGVVVIATIYWFAIFSWNKDYYREGQGGEVEQD</sequence>
<dbReference type="PANTHER" id="PTHR45649">
    <property type="entry name" value="AMINO-ACID PERMEASE BAT1"/>
    <property type="match status" value="1"/>
</dbReference>
<feature type="transmembrane region" description="Helical" evidence="6">
    <location>
        <begin position="434"/>
        <end position="456"/>
    </location>
</feature>
<dbReference type="STRING" id="104259.A0A0F7VHK3"/>
<keyword evidence="2" id="KW-0813">Transport</keyword>
<feature type="transmembrane region" description="Helical" evidence="6">
    <location>
        <begin position="262"/>
        <end position="281"/>
    </location>
</feature>
<proteinExistence type="predicted"/>
<dbReference type="Proteomes" id="UP000042958">
    <property type="component" value="Unassembled WGS sequence"/>
</dbReference>
<feature type="transmembrane region" description="Helical" evidence="6">
    <location>
        <begin position="313"/>
        <end position="336"/>
    </location>
</feature>
<evidence type="ECO:0008006" key="9">
    <source>
        <dbReference type="Google" id="ProtNLM"/>
    </source>
</evidence>
<feature type="transmembrane region" description="Helical" evidence="6">
    <location>
        <begin position="221"/>
        <end position="242"/>
    </location>
</feature>